<organism evidence="1 2">
    <name type="scientific">Vairimorpha apis BRL 01</name>
    <dbReference type="NCBI Taxonomy" id="1037528"/>
    <lineage>
        <taxon>Eukaryota</taxon>
        <taxon>Fungi</taxon>
        <taxon>Fungi incertae sedis</taxon>
        <taxon>Microsporidia</taxon>
        <taxon>Nosematidae</taxon>
        <taxon>Vairimorpha</taxon>
    </lineage>
</organism>
<keyword evidence="2" id="KW-1185">Reference proteome</keyword>
<evidence type="ECO:0000313" key="1">
    <source>
        <dbReference type="EMBL" id="EQB62169.1"/>
    </source>
</evidence>
<dbReference type="HOGENOM" id="CLU_1094563_0_0_1"/>
<sequence length="254" mass="30340">MFIPFLIYSARCLQPLIPQNFDNGCGPNKHMPIPKPRYYDLLHCHERRKVDEFPVIFGQIPTFKRLVNITEFSSHGDYYNFYNRNELEDIVFIQVCFHEFTRKGGNIDCLILRHFLRIFFHKVLETEQDYCLDNKYIDNPDKVIEDILKHRGFRTLFKHWIECYLEFLRKFACERRGRNRALCISSYYAKLQILILEKLLCECNKHRFVGFSGKEMKHKFFFTVPSAYMVNPLSDKATLVVPIDSFVNVDLIEK</sequence>
<reference evidence="1 2" key="1">
    <citation type="journal article" date="2013" name="BMC Genomics">
        <title>Genome sequencing and comparative genomics of honey bee microsporidia, Nosema apis reveal novel insights into host-parasite interactions.</title>
        <authorList>
            <person name="Chen Yp."/>
            <person name="Pettis J.S."/>
            <person name="Zhao Y."/>
            <person name="Liu X."/>
            <person name="Tallon L.J."/>
            <person name="Sadzewicz L.D."/>
            <person name="Li R."/>
            <person name="Zheng H."/>
            <person name="Huang S."/>
            <person name="Zhang X."/>
            <person name="Hamilton M.C."/>
            <person name="Pernal S.F."/>
            <person name="Melathopoulos A.P."/>
            <person name="Yan X."/>
            <person name="Evans J.D."/>
        </authorList>
    </citation>
    <scope>NUCLEOTIDE SEQUENCE [LARGE SCALE GENOMIC DNA]</scope>
    <source>
        <strain evidence="1 2">BRL 01</strain>
    </source>
</reference>
<evidence type="ECO:0000313" key="2">
    <source>
        <dbReference type="Proteomes" id="UP000053780"/>
    </source>
</evidence>
<dbReference type="EMBL" id="KE646965">
    <property type="protein sequence ID" value="EQB62169.1"/>
    <property type="molecule type" value="Genomic_DNA"/>
</dbReference>
<gene>
    <name evidence="1" type="ORF">NAPIS_ORF00249</name>
</gene>
<accession>T0LCY7</accession>
<protein>
    <submittedName>
        <fullName evidence="1">Uncharacterized protein</fullName>
    </submittedName>
</protein>
<dbReference type="VEuPathDB" id="MicrosporidiaDB:NAPIS_ORF00249"/>
<dbReference type="AlphaFoldDB" id="T0LCY7"/>
<dbReference type="Proteomes" id="UP000053780">
    <property type="component" value="Unassembled WGS sequence"/>
</dbReference>
<name>T0LCY7_9MICR</name>
<proteinExistence type="predicted"/>